<dbReference type="AlphaFoldDB" id="A0A9Q3KUY4"/>
<keyword evidence="2" id="KW-1185">Reference proteome</keyword>
<accession>A0A9Q3KUY4</accession>
<dbReference type="PANTHER" id="PTHR11439:SF463">
    <property type="entry name" value="REVERSE TRANSCRIPTASE TY1_COPIA-TYPE DOMAIN-CONTAINING PROTEIN"/>
    <property type="match status" value="1"/>
</dbReference>
<dbReference type="PANTHER" id="PTHR11439">
    <property type="entry name" value="GAG-POL-RELATED RETROTRANSPOSON"/>
    <property type="match status" value="1"/>
</dbReference>
<dbReference type="OrthoDB" id="1304329at2759"/>
<proteinExistence type="predicted"/>
<dbReference type="EMBL" id="AVOT02125878">
    <property type="protein sequence ID" value="MBW0587086.1"/>
    <property type="molecule type" value="Genomic_DNA"/>
</dbReference>
<evidence type="ECO:0000313" key="1">
    <source>
        <dbReference type="EMBL" id="MBW0587086.1"/>
    </source>
</evidence>
<dbReference type="Proteomes" id="UP000765509">
    <property type="component" value="Unassembled WGS sequence"/>
</dbReference>
<feature type="non-terminal residue" evidence="1">
    <location>
        <position position="1"/>
    </location>
</feature>
<comment type="caution">
    <text evidence="1">The sequence shown here is derived from an EMBL/GenBank/DDBJ whole genome shotgun (WGS) entry which is preliminary data.</text>
</comment>
<protein>
    <recommendedName>
        <fullName evidence="3">Reverse transcriptase Ty1/copia-type domain-containing protein</fullName>
    </recommendedName>
</protein>
<gene>
    <name evidence="1" type="ORF">O181_126801</name>
</gene>
<reference evidence="1" key="1">
    <citation type="submission" date="2021-03" db="EMBL/GenBank/DDBJ databases">
        <title>Draft genome sequence of rust myrtle Austropuccinia psidii MF-1, a brazilian biotype.</title>
        <authorList>
            <person name="Quecine M.C."/>
            <person name="Pachon D.M.R."/>
            <person name="Bonatelli M.L."/>
            <person name="Correr F.H."/>
            <person name="Franceschini L.M."/>
            <person name="Leite T.F."/>
            <person name="Margarido G.R.A."/>
            <person name="Almeida C.A."/>
            <person name="Ferrarezi J.A."/>
            <person name="Labate C.A."/>
        </authorList>
    </citation>
    <scope>NUCLEOTIDE SEQUENCE</scope>
    <source>
        <strain evidence="1">MF-1</strain>
    </source>
</reference>
<organism evidence="1 2">
    <name type="scientific">Austropuccinia psidii MF-1</name>
    <dbReference type="NCBI Taxonomy" id="1389203"/>
    <lineage>
        <taxon>Eukaryota</taxon>
        <taxon>Fungi</taxon>
        <taxon>Dikarya</taxon>
        <taxon>Basidiomycota</taxon>
        <taxon>Pucciniomycotina</taxon>
        <taxon>Pucciniomycetes</taxon>
        <taxon>Pucciniales</taxon>
        <taxon>Sphaerophragmiaceae</taxon>
        <taxon>Austropuccinia</taxon>
    </lineage>
</organism>
<name>A0A9Q3KUY4_9BASI</name>
<evidence type="ECO:0000313" key="2">
    <source>
        <dbReference type="Proteomes" id="UP000765509"/>
    </source>
</evidence>
<dbReference type="CDD" id="cd09272">
    <property type="entry name" value="RNase_HI_RT_Ty1"/>
    <property type="match status" value="1"/>
</dbReference>
<evidence type="ECO:0008006" key="3">
    <source>
        <dbReference type="Google" id="ProtNLM"/>
    </source>
</evidence>
<sequence>MPTAQQGDLRAKTSTISLVYLTQRMAGENWFQNIGTADLILGIKVTQLDGKIILDQRHYSEALLDLYGMGDCKEVSTFLIPNEHLGPATEDEINLFKNVSVNFRSAIGSINYLSTATRPDLAHEVSSLSQYLENPGIQDWKGFLHILRYVKGSQELGLHYFRKGKEGITGYCNADWGKCRLTRRSVSGYLALFGNCLFMWKTRKQQSISTLTAEAKYKSLCNLTSELLWLKQWANEVNIEKSQAPIQIWSDNQSCINTANSDSNFNNKRMKHVDIQLHF</sequence>